<feature type="transmembrane region" description="Helical" evidence="3">
    <location>
        <begin position="6"/>
        <end position="26"/>
    </location>
</feature>
<protein>
    <submittedName>
        <fullName evidence="4">Uncharacterized protein</fullName>
    </submittedName>
</protein>
<dbReference type="EMBL" id="JAACAK010000018">
    <property type="protein sequence ID" value="NIR73990.1"/>
    <property type="molecule type" value="Genomic_DNA"/>
</dbReference>
<sequence length="242" mass="27041">MIYLATQILFCVLIAALIGGFLGWLLRGQSAAARRAALEAELSQRTSAMERAEAERDRLSARNDSLVIQLEESRRQATENEARQQVLERELAASRERVVALDQEARAARERAGSLESELAVREERVRELSGSLEAARSAAATSRPAAPARPKPGPPRERPAWALAAPEGEADDLKRIRGVGPKLSNLLNDLGIYHFRQIARFTPADIEWVGSQLKAFPGRIVRDRWVEQARELHFEKYGERL</sequence>
<reference evidence="4 5" key="1">
    <citation type="submission" date="2020-01" db="EMBL/GenBank/DDBJ databases">
        <title>Genomes assembled from Gulf of Kutch pelagic sediment metagenomes.</title>
        <authorList>
            <person name="Chandrashekar M."/>
            <person name="Mahajan M.S."/>
            <person name="Dave K.J."/>
            <person name="Vatsa P."/>
            <person name="Nathani N.M."/>
        </authorList>
    </citation>
    <scope>NUCLEOTIDE SEQUENCE [LARGE SCALE GENOMIC DNA]</scope>
    <source>
        <strain evidence="4">KS3-K002</strain>
    </source>
</reference>
<feature type="region of interest" description="Disordered" evidence="2">
    <location>
        <begin position="132"/>
        <end position="161"/>
    </location>
</feature>
<keyword evidence="3" id="KW-0472">Membrane</keyword>
<evidence type="ECO:0000313" key="4">
    <source>
        <dbReference type="EMBL" id="NIR73990.1"/>
    </source>
</evidence>
<evidence type="ECO:0000256" key="1">
    <source>
        <dbReference type="SAM" id="Coils"/>
    </source>
</evidence>
<feature type="compositionally biased region" description="Low complexity" evidence="2">
    <location>
        <begin position="135"/>
        <end position="147"/>
    </location>
</feature>
<evidence type="ECO:0000256" key="2">
    <source>
        <dbReference type="SAM" id="MobiDB-lite"/>
    </source>
</evidence>
<keyword evidence="3" id="KW-0812">Transmembrane</keyword>
<evidence type="ECO:0000256" key="3">
    <source>
        <dbReference type="SAM" id="Phobius"/>
    </source>
</evidence>
<dbReference type="Proteomes" id="UP000702544">
    <property type="component" value="Unassembled WGS sequence"/>
</dbReference>
<keyword evidence="3" id="KW-1133">Transmembrane helix</keyword>
<name>A0AAE4ZAS2_9BACT</name>
<dbReference type="AlphaFoldDB" id="A0AAE4ZAS2"/>
<keyword evidence="1" id="KW-0175">Coiled coil</keyword>
<evidence type="ECO:0000313" key="5">
    <source>
        <dbReference type="Proteomes" id="UP000702544"/>
    </source>
</evidence>
<feature type="coiled-coil region" evidence="1">
    <location>
        <begin position="35"/>
        <end position="118"/>
    </location>
</feature>
<organism evidence="4 5">
    <name type="scientific">Candidatus Kutchimonas denitrificans</name>
    <dbReference type="NCBI Taxonomy" id="3056748"/>
    <lineage>
        <taxon>Bacteria</taxon>
        <taxon>Pseudomonadati</taxon>
        <taxon>Gemmatimonadota</taxon>
        <taxon>Gemmatimonadia</taxon>
        <taxon>Candidatus Palauibacterales</taxon>
        <taxon>Candidatus Palauibacteraceae</taxon>
        <taxon>Candidatus Kutchimonas</taxon>
    </lineage>
</organism>
<comment type="caution">
    <text evidence="4">The sequence shown here is derived from an EMBL/GenBank/DDBJ whole genome shotgun (WGS) entry which is preliminary data.</text>
</comment>
<dbReference type="Gene3D" id="1.10.150.20">
    <property type="entry name" value="5' to 3' exonuclease, C-terminal subdomain"/>
    <property type="match status" value="1"/>
</dbReference>
<proteinExistence type="predicted"/>
<accession>A0AAE4ZAS2</accession>
<gene>
    <name evidence="4" type="ORF">GWO12_02565</name>
</gene>